<dbReference type="VEuPathDB" id="FungiDB:LCOR_11339.1"/>
<evidence type="ECO:0000313" key="2">
    <source>
        <dbReference type="Proteomes" id="UP000027586"/>
    </source>
</evidence>
<evidence type="ECO:0000313" key="1">
    <source>
        <dbReference type="EMBL" id="CDH60556.1"/>
    </source>
</evidence>
<keyword evidence="2" id="KW-1185">Reference proteome</keyword>
<proteinExistence type="predicted"/>
<dbReference type="OrthoDB" id="2228757at2759"/>
<dbReference type="Proteomes" id="UP000027586">
    <property type="component" value="Unassembled WGS sequence"/>
</dbReference>
<comment type="caution">
    <text evidence="1">The sequence shown here is derived from an EMBL/GenBank/DDBJ whole genome shotgun (WGS) entry which is preliminary data.</text>
</comment>
<sequence length="168" mass="18751">MFPCDPLQPEQILEILSEVNVIDIVAKTLLNVYEGTYSLSSTLKIQNGVLATYVPSREIGNALPPIILNIQPNLDQEGMTNAIDQCLQTHEQHHQLPVILFISSNKPTEAFLAPFKPVPSKPHLYFLPNAAWCCKCFFLPSNFDNGLIHQDELSSIPSLLLESNHSDK</sequence>
<gene>
    <name evidence="1" type="ORF">LCOR_11339.1</name>
</gene>
<organism evidence="1 2">
    <name type="scientific">Lichtheimia corymbifera JMRC:FSU:9682</name>
    <dbReference type="NCBI Taxonomy" id="1263082"/>
    <lineage>
        <taxon>Eukaryota</taxon>
        <taxon>Fungi</taxon>
        <taxon>Fungi incertae sedis</taxon>
        <taxon>Mucoromycota</taxon>
        <taxon>Mucoromycotina</taxon>
        <taxon>Mucoromycetes</taxon>
        <taxon>Mucorales</taxon>
        <taxon>Lichtheimiaceae</taxon>
        <taxon>Lichtheimia</taxon>
    </lineage>
</organism>
<dbReference type="AlphaFoldDB" id="A0A068SH74"/>
<dbReference type="EMBL" id="CBTN010000096">
    <property type="protein sequence ID" value="CDH60556.1"/>
    <property type="molecule type" value="Genomic_DNA"/>
</dbReference>
<accession>A0A068SH74</accession>
<name>A0A068SH74_9FUNG</name>
<reference evidence="1" key="1">
    <citation type="submission" date="2013-08" db="EMBL/GenBank/DDBJ databases">
        <title>Gene expansion shapes genome architecture in the human pathogen Lichtheimia corymbifera: an evolutionary genomics analysis in the ancient terrestrial Mucorales (Mucoromycotina).</title>
        <authorList>
            <person name="Schwartze V.U."/>
            <person name="Winter S."/>
            <person name="Shelest E."/>
            <person name="Marcet-Houben M."/>
            <person name="Horn F."/>
            <person name="Wehner S."/>
            <person name="Hoffmann K."/>
            <person name="Riege K."/>
            <person name="Sammeth M."/>
            <person name="Nowrousian M."/>
            <person name="Valiante V."/>
            <person name="Linde J."/>
            <person name="Jacobsen I.D."/>
            <person name="Marz M."/>
            <person name="Brakhage A.A."/>
            <person name="Gabaldon T."/>
            <person name="Bocker S."/>
            <person name="Voigt K."/>
        </authorList>
    </citation>
    <scope>NUCLEOTIDE SEQUENCE [LARGE SCALE GENOMIC DNA]</scope>
    <source>
        <strain evidence="1">FSU 9682</strain>
    </source>
</reference>
<protein>
    <submittedName>
        <fullName evidence="1">Uncharacterized protein</fullName>
    </submittedName>
</protein>